<name>A0A1G2PC09_9BACT</name>
<dbReference type="SUPFAM" id="SSF56420">
    <property type="entry name" value="Peptide deformylase"/>
    <property type="match status" value="1"/>
</dbReference>
<sequence length="169" mass="19003">MSILKTLQEPNPILRETAEPVKPENGSFLHLKNLCTDMRQTMKVLNGIGIAASQVGESKRIFLVDKQSFLDIDLPSDIFINPKLIKKSFKRVVGEEGCLSVRGIFGTVKRALAVTVEAYDLNNKKFRLSGKGLLARVLQHETDHLEGKLFIDRADPDSLHVYIKEENDE</sequence>
<evidence type="ECO:0000313" key="3">
    <source>
        <dbReference type="EMBL" id="OHA45868.1"/>
    </source>
</evidence>
<keyword evidence="2" id="KW-0378">Hydrolase</keyword>
<dbReference type="CDD" id="cd00487">
    <property type="entry name" value="Pep_deformylase"/>
    <property type="match status" value="1"/>
</dbReference>
<dbReference type="Proteomes" id="UP000178869">
    <property type="component" value="Unassembled WGS sequence"/>
</dbReference>
<dbReference type="PANTHER" id="PTHR10458">
    <property type="entry name" value="PEPTIDE DEFORMYLASE"/>
    <property type="match status" value="1"/>
</dbReference>
<evidence type="ECO:0000313" key="4">
    <source>
        <dbReference type="Proteomes" id="UP000178869"/>
    </source>
</evidence>
<proteinExistence type="inferred from homology"/>
<gene>
    <name evidence="2" type="primary">def</name>
    <name evidence="3" type="ORF">A2828_01190</name>
</gene>
<dbReference type="InterPro" id="IPR036821">
    <property type="entry name" value="Peptide_deformylase_sf"/>
</dbReference>
<dbReference type="EMBL" id="MHSR01000025">
    <property type="protein sequence ID" value="OHA45868.1"/>
    <property type="molecule type" value="Genomic_DNA"/>
</dbReference>
<dbReference type="PIRSF" id="PIRSF004749">
    <property type="entry name" value="Pep_def"/>
    <property type="match status" value="1"/>
</dbReference>
<dbReference type="EC" id="3.5.1.88" evidence="2"/>
<dbReference type="InterPro" id="IPR023635">
    <property type="entry name" value="Peptide_deformylase"/>
</dbReference>
<dbReference type="NCBIfam" id="TIGR00079">
    <property type="entry name" value="pept_deformyl"/>
    <property type="match status" value="1"/>
</dbReference>
<keyword evidence="2" id="KW-0479">Metal-binding</keyword>
<feature type="binding site" evidence="2">
    <location>
        <position position="98"/>
    </location>
    <ligand>
        <name>Fe cation</name>
        <dbReference type="ChEBI" id="CHEBI:24875"/>
    </ligand>
</feature>
<keyword evidence="2" id="KW-0648">Protein biosynthesis</keyword>
<dbReference type="PRINTS" id="PR01576">
    <property type="entry name" value="PDEFORMYLASE"/>
</dbReference>
<feature type="binding site" evidence="2">
    <location>
        <position position="140"/>
    </location>
    <ligand>
        <name>Fe cation</name>
        <dbReference type="ChEBI" id="CHEBI:24875"/>
    </ligand>
</feature>
<feature type="active site" evidence="2">
    <location>
        <position position="141"/>
    </location>
</feature>
<dbReference type="PANTHER" id="PTHR10458:SF22">
    <property type="entry name" value="PEPTIDE DEFORMYLASE"/>
    <property type="match status" value="1"/>
</dbReference>
<organism evidence="3 4">
    <name type="scientific">Candidatus Terrybacteria bacterium RIFCSPHIGHO2_01_FULL_43_35</name>
    <dbReference type="NCBI Taxonomy" id="1802361"/>
    <lineage>
        <taxon>Bacteria</taxon>
        <taxon>Candidatus Terryibacteriota</taxon>
    </lineage>
</organism>
<dbReference type="Gene3D" id="3.90.45.10">
    <property type="entry name" value="Peptide deformylase"/>
    <property type="match status" value="1"/>
</dbReference>
<feature type="binding site" evidence="2">
    <location>
        <position position="144"/>
    </location>
    <ligand>
        <name>Fe cation</name>
        <dbReference type="ChEBI" id="CHEBI:24875"/>
    </ligand>
</feature>
<dbReference type="GO" id="GO:0042586">
    <property type="term" value="F:peptide deformylase activity"/>
    <property type="evidence" value="ECO:0007669"/>
    <property type="project" value="UniProtKB-UniRule"/>
</dbReference>
<reference evidence="3 4" key="1">
    <citation type="journal article" date="2016" name="Nat. Commun.">
        <title>Thousands of microbial genomes shed light on interconnected biogeochemical processes in an aquifer system.</title>
        <authorList>
            <person name="Anantharaman K."/>
            <person name="Brown C.T."/>
            <person name="Hug L.A."/>
            <person name="Sharon I."/>
            <person name="Castelle C.J."/>
            <person name="Probst A.J."/>
            <person name="Thomas B.C."/>
            <person name="Singh A."/>
            <person name="Wilkins M.J."/>
            <person name="Karaoz U."/>
            <person name="Brodie E.L."/>
            <person name="Williams K.H."/>
            <person name="Hubbard S.S."/>
            <person name="Banfield J.F."/>
        </authorList>
    </citation>
    <scope>NUCLEOTIDE SEQUENCE [LARGE SCALE GENOMIC DNA]</scope>
</reference>
<dbReference type="AlphaFoldDB" id="A0A1G2PC09"/>
<dbReference type="GO" id="GO:0006412">
    <property type="term" value="P:translation"/>
    <property type="evidence" value="ECO:0007669"/>
    <property type="project" value="UniProtKB-UniRule"/>
</dbReference>
<comment type="similarity">
    <text evidence="1 2">Belongs to the polypeptide deformylase family.</text>
</comment>
<evidence type="ECO:0000256" key="2">
    <source>
        <dbReference type="HAMAP-Rule" id="MF_00163"/>
    </source>
</evidence>
<comment type="caution">
    <text evidence="3">The sequence shown here is derived from an EMBL/GenBank/DDBJ whole genome shotgun (WGS) entry which is preliminary data.</text>
</comment>
<dbReference type="GO" id="GO:0046872">
    <property type="term" value="F:metal ion binding"/>
    <property type="evidence" value="ECO:0007669"/>
    <property type="project" value="UniProtKB-KW"/>
</dbReference>
<dbReference type="HAMAP" id="MF_00163">
    <property type="entry name" value="Pep_deformylase"/>
    <property type="match status" value="1"/>
</dbReference>
<comment type="cofactor">
    <cofactor evidence="2">
        <name>Fe(2+)</name>
        <dbReference type="ChEBI" id="CHEBI:29033"/>
    </cofactor>
    <text evidence="2">Binds 1 Fe(2+) ion.</text>
</comment>
<comment type="catalytic activity">
    <reaction evidence="2">
        <text>N-terminal N-formyl-L-methionyl-[peptide] + H2O = N-terminal L-methionyl-[peptide] + formate</text>
        <dbReference type="Rhea" id="RHEA:24420"/>
        <dbReference type="Rhea" id="RHEA-COMP:10639"/>
        <dbReference type="Rhea" id="RHEA-COMP:10640"/>
        <dbReference type="ChEBI" id="CHEBI:15377"/>
        <dbReference type="ChEBI" id="CHEBI:15740"/>
        <dbReference type="ChEBI" id="CHEBI:49298"/>
        <dbReference type="ChEBI" id="CHEBI:64731"/>
        <dbReference type="EC" id="3.5.1.88"/>
    </reaction>
</comment>
<keyword evidence="2" id="KW-0408">Iron</keyword>
<dbReference type="Pfam" id="PF01327">
    <property type="entry name" value="Pep_deformylase"/>
    <property type="match status" value="1"/>
</dbReference>
<evidence type="ECO:0000256" key="1">
    <source>
        <dbReference type="ARBA" id="ARBA00010759"/>
    </source>
</evidence>
<comment type="function">
    <text evidence="2">Removes the formyl group from the N-terminal Met of newly synthesized proteins. Requires at least a dipeptide for an efficient rate of reaction. N-terminal L-methionine is a prerequisite for activity but the enzyme has broad specificity at other positions.</text>
</comment>
<protein>
    <recommendedName>
        <fullName evidence="2">Peptide deformylase</fullName>
        <shortName evidence="2">PDF</shortName>
        <ecNumber evidence="2">3.5.1.88</ecNumber>
    </recommendedName>
    <alternativeName>
        <fullName evidence="2">Polypeptide deformylase</fullName>
    </alternativeName>
</protein>
<accession>A0A1G2PC09</accession>
<dbReference type="NCBIfam" id="NF001159">
    <property type="entry name" value="PRK00150.1-3"/>
    <property type="match status" value="1"/>
</dbReference>